<dbReference type="PANTHER" id="PTHR22146:SF8">
    <property type="entry name" value="PROTEIN FAM166B"/>
    <property type="match status" value="1"/>
</dbReference>
<accession>A0A0L0DDU1</accession>
<keyword evidence="3" id="KW-1185">Reference proteome</keyword>
<dbReference type="Proteomes" id="UP000054408">
    <property type="component" value="Unassembled WGS sequence"/>
</dbReference>
<name>A0A0L0DDU1_THETB</name>
<gene>
    <name evidence="2" type="ORF">AMSG_00663</name>
</gene>
<evidence type="ECO:0000313" key="2">
    <source>
        <dbReference type="EMBL" id="KNC50502.1"/>
    </source>
</evidence>
<sequence>MSRPEPPPPPGYTGHVSRLDAHFGASYGRTMRQLSQKAPAAAGGYGASRRSRPVVTPVNNASNRRSLVAALVEAEYEPPPGGAAKSSIQENRVGHPLKSGYTGYVPRAKNHHFGETFGAATYRALAESEQIRRKTQAERNLFATYAVQRSGVAGTRRTGASAASLRNPYASTSLSYRPLQVADYSLRTLDELGATRGPTEAAADGSKSEGKGEDADDGATPPPAAQAGDDEPQGFDLAAARQVGNTASAAKRSKPGFDMNAMATSPYRLPRGHPQKYFIPAYTGYVPAAQNQIGKNFSDTTRAALEEFADDCDVNETIRQSTTPALVHSIRSSYYTGGVARPPPRPAQPYVRPVPGATVHVPNAIHTIGVTYGSLVAEPSDQSVCT</sequence>
<dbReference type="AlphaFoldDB" id="A0A0L0DDU1"/>
<reference evidence="2 3" key="1">
    <citation type="submission" date="2010-05" db="EMBL/GenBank/DDBJ databases">
        <title>The Genome Sequence of Thecamonas trahens ATCC 50062.</title>
        <authorList>
            <consortium name="The Broad Institute Genome Sequencing Platform"/>
            <person name="Russ C."/>
            <person name="Cuomo C."/>
            <person name="Shea T."/>
            <person name="Young S.K."/>
            <person name="Zeng Q."/>
            <person name="Koehrsen M."/>
            <person name="Haas B."/>
            <person name="Borodovsky M."/>
            <person name="Guigo R."/>
            <person name="Alvarado L."/>
            <person name="Berlin A."/>
            <person name="Bochicchio J."/>
            <person name="Borenstein D."/>
            <person name="Chapman S."/>
            <person name="Chen Z."/>
            <person name="Freedman E."/>
            <person name="Gellesch M."/>
            <person name="Goldberg J."/>
            <person name="Griggs A."/>
            <person name="Gujja S."/>
            <person name="Heilman E."/>
            <person name="Heiman D."/>
            <person name="Hepburn T."/>
            <person name="Howarth C."/>
            <person name="Jen D."/>
            <person name="Larson L."/>
            <person name="Mehta T."/>
            <person name="Park D."/>
            <person name="Pearson M."/>
            <person name="Roberts A."/>
            <person name="Saif S."/>
            <person name="Shenoy N."/>
            <person name="Sisk P."/>
            <person name="Stolte C."/>
            <person name="Sykes S."/>
            <person name="Thomson T."/>
            <person name="Walk T."/>
            <person name="White J."/>
            <person name="Yandava C."/>
            <person name="Burger G."/>
            <person name="Gray M.W."/>
            <person name="Holland P.W.H."/>
            <person name="King N."/>
            <person name="Lang F.B.F."/>
            <person name="Roger A.J."/>
            <person name="Ruiz-Trillo I."/>
            <person name="Lander E."/>
            <person name="Nusbaum C."/>
        </authorList>
    </citation>
    <scope>NUCLEOTIDE SEQUENCE [LARGE SCALE GENOMIC DNA]</scope>
    <source>
        <strain evidence="2 3">ATCC 50062</strain>
    </source>
</reference>
<evidence type="ECO:0000313" key="3">
    <source>
        <dbReference type="Proteomes" id="UP000054408"/>
    </source>
</evidence>
<protein>
    <submittedName>
        <fullName evidence="2">Uncharacterized protein</fullName>
    </submittedName>
</protein>
<dbReference type="RefSeq" id="XP_013762395.1">
    <property type="nucleotide sequence ID" value="XM_013906941.1"/>
</dbReference>
<dbReference type="EMBL" id="GL349435">
    <property type="protein sequence ID" value="KNC50502.1"/>
    <property type="molecule type" value="Genomic_DNA"/>
</dbReference>
<dbReference type="GeneID" id="25560457"/>
<dbReference type="OrthoDB" id="2019884at2759"/>
<feature type="region of interest" description="Disordered" evidence="1">
    <location>
        <begin position="34"/>
        <end position="57"/>
    </location>
</feature>
<evidence type="ECO:0000256" key="1">
    <source>
        <dbReference type="SAM" id="MobiDB-lite"/>
    </source>
</evidence>
<proteinExistence type="predicted"/>
<feature type="region of interest" description="Disordered" evidence="1">
    <location>
        <begin position="193"/>
        <end position="232"/>
    </location>
</feature>
<dbReference type="PANTHER" id="PTHR22146">
    <property type="entry name" value="CAT EYE SYNDROME CRITICAL REGION PROTEIN 6"/>
    <property type="match status" value="1"/>
</dbReference>
<organism evidence="2 3">
    <name type="scientific">Thecamonas trahens ATCC 50062</name>
    <dbReference type="NCBI Taxonomy" id="461836"/>
    <lineage>
        <taxon>Eukaryota</taxon>
        <taxon>Apusozoa</taxon>
        <taxon>Apusomonadida</taxon>
        <taxon>Apusomonadidae</taxon>
        <taxon>Thecamonas</taxon>
    </lineage>
</organism>